<evidence type="ECO:0000256" key="2">
    <source>
        <dbReference type="ARBA" id="ARBA00023015"/>
    </source>
</evidence>
<organism evidence="5 6">
    <name type="scientific">Acuticoccus mangrovi</name>
    <dbReference type="NCBI Taxonomy" id="2796142"/>
    <lineage>
        <taxon>Bacteria</taxon>
        <taxon>Pseudomonadati</taxon>
        <taxon>Pseudomonadota</taxon>
        <taxon>Alphaproteobacteria</taxon>
        <taxon>Hyphomicrobiales</taxon>
        <taxon>Amorphaceae</taxon>
        <taxon>Acuticoccus</taxon>
    </lineage>
</organism>
<dbReference type="SMART" id="SM01134">
    <property type="entry name" value="DeoRC"/>
    <property type="match status" value="1"/>
</dbReference>
<comment type="caution">
    <text evidence="5">The sequence shown here is derived from an EMBL/GenBank/DDBJ whole genome shotgun (WGS) entry which is preliminary data.</text>
</comment>
<dbReference type="InterPro" id="IPR001034">
    <property type="entry name" value="DeoR_HTH"/>
</dbReference>
<dbReference type="SUPFAM" id="SSF46785">
    <property type="entry name" value="Winged helix' DNA-binding domain"/>
    <property type="match status" value="1"/>
</dbReference>
<gene>
    <name evidence="5" type="ORF">JCR33_05870</name>
</gene>
<protein>
    <submittedName>
        <fullName evidence="5">DeoR family transcriptional regulator</fullName>
    </submittedName>
</protein>
<dbReference type="SMART" id="SM00420">
    <property type="entry name" value="HTH_DEOR"/>
    <property type="match status" value="1"/>
</dbReference>
<sequence length="262" mass="28325">MNDTAGRPVDVAARQEAIVGLARVNGRVTVDDLAAYFGVTPQTIRKDLNDLAGRRLLTRVHGGAVSPSGTANVEYEKRRLIASGEKAAIGRAAAAMIPDDASLFINIGTTTEAVSEALVHHGALMIITNNINVANRMRLYPQFEVVIAGGVVRGSDGGIVGEAAGDFIRQFKVDYAVIGVSAIDRDGSLLDFDFREVKVAQAIIENARHVILVSDCSKFDRGAPVRIAHLSQMDTFVTDRCPEPLRRVCRDHEVRLHEVCPD</sequence>
<reference evidence="5" key="1">
    <citation type="submission" date="2020-12" db="EMBL/GenBank/DDBJ databases">
        <title>Bacterial taxonomy.</title>
        <authorList>
            <person name="Pan X."/>
        </authorList>
    </citation>
    <scope>NUCLEOTIDE SEQUENCE</scope>
    <source>
        <strain evidence="5">B2012</strain>
    </source>
</reference>
<dbReference type="EMBL" id="JAEKJA010000003">
    <property type="protein sequence ID" value="MBJ3775206.1"/>
    <property type="molecule type" value="Genomic_DNA"/>
</dbReference>
<evidence type="ECO:0000313" key="6">
    <source>
        <dbReference type="Proteomes" id="UP000609531"/>
    </source>
</evidence>
<keyword evidence="6" id="KW-1185">Reference proteome</keyword>
<dbReference type="PROSITE" id="PS51000">
    <property type="entry name" value="HTH_DEOR_2"/>
    <property type="match status" value="1"/>
</dbReference>
<dbReference type="AlphaFoldDB" id="A0A934IML3"/>
<dbReference type="Pfam" id="PF08220">
    <property type="entry name" value="HTH_DeoR"/>
    <property type="match status" value="1"/>
</dbReference>
<dbReference type="InterPro" id="IPR036390">
    <property type="entry name" value="WH_DNA-bd_sf"/>
</dbReference>
<dbReference type="InterPro" id="IPR036388">
    <property type="entry name" value="WH-like_DNA-bd_sf"/>
</dbReference>
<evidence type="ECO:0000313" key="5">
    <source>
        <dbReference type="EMBL" id="MBJ3775206.1"/>
    </source>
</evidence>
<dbReference type="PANTHER" id="PTHR30363">
    <property type="entry name" value="HTH-TYPE TRANSCRIPTIONAL REGULATOR SRLR-RELATED"/>
    <property type="match status" value="1"/>
</dbReference>
<dbReference type="Pfam" id="PF00455">
    <property type="entry name" value="DeoRC"/>
    <property type="match status" value="1"/>
</dbReference>
<dbReference type="GO" id="GO:0003700">
    <property type="term" value="F:DNA-binding transcription factor activity"/>
    <property type="evidence" value="ECO:0007669"/>
    <property type="project" value="InterPro"/>
</dbReference>
<dbReference type="PANTHER" id="PTHR30363:SF4">
    <property type="entry name" value="GLYCEROL-3-PHOSPHATE REGULON REPRESSOR"/>
    <property type="match status" value="1"/>
</dbReference>
<dbReference type="Proteomes" id="UP000609531">
    <property type="component" value="Unassembled WGS sequence"/>
</dbReference>
<evidence type="ECO:0000256" key="1">
    <source>
        <dbReference type="ARBA" id="ARBA00022491"/>
    </source>
</evidence>
<feature type="domain" description="HTH deoR-type" evidence="4">
    <location>
        <begin position="11"/>
        <end position="66"/>
    </location>
</feature>
<dbReference type="Gene3D" id="1.10.10.10">
    <property type="entry name" value="Winged helix-like DNA-binding domain superfamily/Winged helix DNA-binding domain"/>
    <property type="match status" value="1"/>
</dbReference>
<keyword evidence="3" id="KW-0804">Transcription</keyword>
<dbReference type="RefSeq" id="WP_198881249.1">
    <property type="nucleotide sequence ID" value="NZ_JAEKJA010000003.1"/>
</dbReference>
<evidence type="ECO:0000256" key="3">
    <source>
        <dbReference type="ARBA" id="ARBA00023163"/>
    </source>
</evidence>
<dbReference type="SUPFAM" id="SSF100950">
    <property type="entry name" value="NagB/RpiA/CoA transferase-like"/>
    <property type="match status" value="1"/>
</dbReference>
<keyword evidence="2" id="KW-0805">Transcription regulation</keyword>
<dbReference type="Gene3D" id="3.30.750.70">
    <property type="entry name" value="4-hydroxybutyrate coenzyme like domains"/>
    <property type="match status" value="1"/>
</dbReference>
<dbReference type="PRINTS" id="PR00037">
    <property type="entry name" value="HTHLACR"/>
</dbReference>
<accession>A0A934IML3</accession>
<evidence type="ECO:0000259" key="4">
    <source>
        <dbReference type="PROSITE" id="PS51000"/>
    </source>
</evidence>
<dbReference type="InterPro" id="IPR014036">
    <property type="entry name" value="DeoR-like_C"/>
</dbReference>
<dbReference type="InterPro" id="IPR037171">
    <property type="entry name" value="NagB/RpiA_transferase-like"/>
</dbReference>
<keyword evidence="1" id="KW-0678">Repressor</keyword>
<dbReference type="InterPro" id="IPR050313">
    <property type="entry name" value="Carb_Metab_HTH_regulators"/>
</dbReference>
<name>A0A934IML3_9HYPH</name>
<proteinExistence type="predicted"/>